<organism evidence="3 4">
    <name type="scientific">Marinibacterium profundimaris</name>
    <dbReference type="NCBI Taxonomy" id="1679460"/>
    <lineage>
        <taxon>Bacteria</taxon>
        <taxon>Pseudomonadati</taxon>
        <taxon>Pseudomonadota</taxon>
        <taxon>Alphaproteobacteria</taxon>
        <taxon>Rhodobacterales</taxon>
        <taxon>Paracoccaceae</taxon>
        <taxon>Marinibacterium</taxon>
    </lineage>
</organism>
<dbReference type="RefSeq" id="WP_088649184.1">
    <property type="nucleotide sequence ID" value="NZ_AQQR01000002.1"/>
</dbReference>
<evidence type="ECO:0000259" key="2">
    <source>
        <dbReference type="Pfam" id="PF13403"/>
    </source>
</evidence>
<protein>
    <recommendedName>
        <fullName evidence="2">Hedgehog/Intein (Hint) domain-containing protein</fullName>
    </recommendedName>
</protein>
<evidence type="ECO:0000313" key="3">
    <source>
        <dbReference type="EMBL" id="OWU75991.1"/>
    </source>
</evidence>
<name>A0A225NNC4_9RHOB</name>
<gene>
    <name evidence="3" type="ORF">ATO3_07405</name>
</gene>
<feature type="domain" description="Hedgehog/Intein (Hint)" evidence="2">
    <location>
        <begin position="179"/>
        <end position="319"/>
    </location>
</feature>
<proteinExistence type="predicted"/>
<reference evidence="3 4" key="1">
    <citation type="submission" date="2013-04" db="EMBL/GenBank/DDBJ databases">
        <title>Oceanicola sp. 22II1-22F33 Genome Sequencing.</title>
        <authorList>
            <person name="Lai Q."/>
            <person name="Li G."/>
            <person name="Shao Z."/>
        </authorList>
    </citation>
    <scope>NUCLEOTIDE SEQUENCE [LARGE SCALE GENOMIC DNA]</scope>
    <source>
        <strain evidence="3 4">22II1-22F33</strain>
    </source>
</reference>
<feature type="region of interest" description="Disordered" evidence="1">
    <location>
        <begin position="1"/>
        <end position="20"/>
    </location>
</feature>
<dbReference type="Pfam" id="PF13403">
    <property type="entry name" value="Hint_2"/>
    <property type="match status" value="1"/>
</dbReference>
<evidence type="ECO:0000256" key="1">
    <source>
        <dbReference type="SAM" id="MobiDB-lite"/>
    </source>
</evidence>
<keyword evidence="4" id="KW-1185">Reference proteome</keyword>
<comment type="caution">
    <text evidence="3">The sequence shown here is derived from an EMBL/GenBank/DDBJ whole genome shotgun (WGS) entry which is preliminary data.</text>
</comment>
<dbReference type="AlphaFoldDB" id="A0A225NNC4"/>
<dbReference type="OrthoDB" id="6305173at2"/>
<evidence type="ECO:0000313" key="4">
    <source>
        <dbReference type="Proteomes" id="UP000215377"/>
    </source>
</evidence>
<sequence length="366" mass="38931">MWIALSDPANGSHFHPSGLGARPDAPQAIETGPDALLPRGSLVIETRLPSISRPQPLLTYDRGGYVPMHLSLQALPGGGLVFVLDQDGEMLHGAISAAETGRADILRVTYSWDAPARWGRLSLERPEGNVVQMVDVAQPKPLPVSDIRALTAGQGPTRAAPEVLFVAVSTEIEPVGPMPSLTPATPVATPTGYRPAGELRRGDVVRCANGQDVPVLQRIERVVPAAGSFRPLVLRAPYFDLAADIEIASFQRVVLRGSVVEYMFGTEAVLVPAAHLAGVSAAAVMAPGRAPLVRYVQLLLPGHEALVAAGTCVESLFIGRVRRNAERLSASLLAGYDRSRLPEHARPVHRVLPAYEATVLAETRAA</sequence>
<dbReference type="EMBL" id="AQQR01000002">
    <property type="protein sequence ID" value="OWU75991.1"/>
    <property type="molecule type" value="Genomic_DNA"/>
</dbReference>
<dbReference type="InterPro" id="IPR028992">
    <property type="entry name" value="Hedgehog/Intein_dom"/>
</dbReference>
<dbReference type="Proteomes" id="UP000215377">
    <property type="component" value="Unassembled WGS sequence"/>
</dbReference>
<accession>A0A225NNC4</accession>